<dbReference type="PANTHER" id="PTHR30383">
    <property type="entry name" value="THIOESTERASE 1/PROTEASE 1/LYSOPHOSPHOLIPASE L1"/>
    <property type="match status" value="1"/>
</dbReference>
<protein>
    <recommendedName>
        <fullName evidence="3">SGNH hydrolase-type esterase domain-containing protein</fullName>
    </recommendedName>
</protein>
<evidence type="ECO:0000256" key="2">
    <source>
        <dbReference type="SAM" id="Phobius"/>
    </source>
</evidence>
<feature type="transmembrane region" description="Helical" evidence="2">
    <location>
        <begin position="37"/>
        <end position="63"/>
    </location>
</feature>
<dbReference type="InterPro" id="IPR013830">
    <property type="entry name" value="SGNH_hydro"/>
</dbReference>
<dbReference type="PATRIC" id="fig|42253.5.peg.2595"/>
<keyword evidence="2" id="KW-0812">Transmembrane</keyword>
<dbReference type="RefSeq" id="WP_053380120.1">
    <property type="nucleotide sequence ID" value="NZ_CP011801.1"/>
</dbReference>
<feature type="region of interest" description="Disordered" evidence="1">
    <location>
        <begin position="1"/>
        <end position="27"/>
    </location>
</feature>
<gene>
    <name evidence="4" type="ORF">NITMOv2_2624</name>
</gene>
<keyword evidence="2" id="KW-1133">Transmembrane helix</keyword>
<proteinExistence type="predicted"/>
<dbReference type="Pfam" id="PF13472">
    <property type="entry name" value="Lipase_GDSL_2"/>
    <property type="match status" value="1"/>
</dbReference>
<sequence>MSEAHHKALQPHALVPERSDANEAVPRKTGRTRSFSGWWLGLIVVVELLVLFAVAELVAAWFLPPGHHYRYPQMLIEPNARRTYYHRPNQQAFTIDKPFVTNALGFRDEREVPAEKGAEFRILALGDSVTVGLGVAAEETYARQLEALLGRSIAPLRVINAAVTCYSTWQEVDVLKETASAVRPDVVTLAFYWNDLYPKPEVIAPLADVHTVVAQDAAQQYMRLFKRSRALSFLRERWASLSNSLWPTFDWAHRNVIYKGESNPYLERAYEDVRASLEEFAALGREGFVPVLLLLPMPLQVQQAEEPARHMQERIETIAARAGLRVLDLLPALRRAYAQHRDLYIAWDYEHFTPRGHRVVAEALQRYLVDQRLVPAVQKAQQLASNDKSHHSFRSDMLAASRFAHPPAARRIRLRR</sequence>
<dbReference type="KEGG" id="nmv:NITMOv2_2624"/>
<reference evidence="4 5" key="1">
    <citation type="journal article" date="2015" name="Proc. Natl. Acad. Sci. U.S.A.">
        <title>Expanded metabolic versatility of ubiquitous nitrite-oxidizing bacteria from the genus Nitrospira.</title>
        <authorList>
            <person name="Koch H."/>
            <person name="Lucker S."/>
            <person name="Albertsen M."/>
            <person name="Kitzinger K."/>
            <person name="Herbold C."/>
            <person name="Spieck E."/>
            <person name="Nielsen P.H."/>
            <person name="Wagner M."/>
            <person name="Daims H."/>
        </authorList>
    </citation>
    <scope>NUCLEOTIDE SEQUENCE [LARGE SCALE GENOMIC DNA]</scope>
    <source>
        <strain evidence="4 5">NSP M-1</strain>
    </source>
</reference>
<dbReference type="SUPFAM" id="SSF52266">
    <property type="entry name" value="SGNH hydrolase"/>
    <property type="match status" value="1"/>
</dbReference>
<dbReference type="AlphaFoldDB" id="A0A0K2GEL0"/>
<dbReference type="Proteomes" id="UP000069205">
    <property type="component" value="Chromosome"/>
</dbReference>
<dbReference type="InterPro" id="IPR051532">
    <property type="entry name" value="Ester_Hydrolysis_Enzymes"/>
</dbReference>
<evidence type="ECO:0000313" key="4">
    <source>
        <dbReference type="EMBL" id="ALA59037.1"/>
    </source>
</evidence>
<dbReference type="EMBL" id="CP011801">
    <property type="protein sequence ID" value="ALA59037.1"/>
    <property type="molecule type" value="Genomic_DNA"/>
</dbReference>
<evidence type="ECO:0000256" key="1">
    <source>
        <dbReference type="SAM" id="MobiDB-lite"/>
    </source>
</evidence>
<feature type="domain" description="SGNH hydrolase-type esterase" evidence="3">
    <location>
        <begin position="124"/>
        <end position="359"/>
    </location>
</feature>
<dbReference type="OrthoDB" id="246757at2"/>
<dbReference type="Gene3D" id="3.40.50.1110">
    <property type="entry name" value="SGNH hydrolase"/>
    <property type="match status" value="1"/>
</dbReference>
<name>A0A0K2GEL0_NITMO</name>
<dbReference type="STRING" id="42253.NITMOv2_2624"/>
<keyword evidence="2" id="KW-0472">Membrane</keyword>
<evidence type="ECO:0000313" key="5">
    <source>
        <dbReference type="Proteomes" id="UP000069205"/>
    </source>
</evidence>
<evidence type="ECO:0000259" key="3">
    <source>
        <dbReference type="Pfam" id="PF13472"/>
    </source>
</evidence>
<organism evidence="4 5">
    <name type="scientific">Nitrospira moscoviensis</name>
    <dbReference type="NCBI Taxonomy" id="42253"/>
    <lineage>
        <taxon>Bacteria</taxon>
        <taxon>Pseudomonadati</taxon>
        <taxon>Nitrospirota</taxon>
        <taxon>Nitrospiria</taxon>
        <taxon>Nitrospirales</taxon>
        <taxon>Nitrospiraceae</taxon>
        <taxon>Nitrospira</taxon>
    </lineage>
</organism>
<accession>A0A0K2GEL0</accession>
<keyword evidence="5" id="KW-1185">Reference proteome</keyword>
<dbReference type="GO" id="GO:0016788">
    <property type="term" value="F:hydrolase activity, acting on ester bonds"/>
    <property type="evidence" value="ECO:0007669"/>
    <property type="project" value="UniProtKB-ARBA"/>
</dbReference>
<dbReference type="InterPro" id="IPR036514">
    <property type="entry name" value="SGNH_hydro_sf"/>
</dbReference>